<comment type="caution">
    <text evidence="4">The sequence shown here is derived from an EMBL/GenBank/DDBJ whole genome shotgun (WGS) entry which is preliminary data.</text>
</comment>
<dbReference type="InterPro" id="IPR004827">
    <property type="entry name" value="bZIP"/>
</dbReference>
<organism evidence="4 5">
    <name type="scientific">Zea mays</name>
    <name type="common">Maize</name>
    <dbReference type="NCBI Taxonomy" id="4577"/>
    <lineage>
        <taxon>Eukaryota</taxon>
        <taxon>Viridiplantae</taxon>
        <taxon>Streptophyta</taxon>
        <taxon>Embryophyta</taxon>
        <taxon>Tracheophyta</taxon>
        <taxon>Spermatophyta</taxon>
        <taxon>Magnoliopsida</taxon>
        <taxon>Liliopsida</taxon>
        <taxon>Poales</taxon>
        <taxon>Poaceae</taxon>
        <taxon>PACMAD clade</taxon>
        <taxon>Panicoideae</taxon>
        <taxon>Andropogonodae</taxon>
        <taxon>Andropogoneae</taxon>
        <taxon>Tripsacinae</taxon>
        <taxon>Zea</taxon>
    </lineage>
</organism>
<name>A0A3L6F1T0_MAIZE</name>
<reference evidence="4 5" key="1">
    <citation type="journal article" date="2018" name="Nat. Genet.">
        <title>Extensive intraspecific gene order and gene structural variations between Mo17 and other maize genomes.</title>
        <authorList>
            <person name="Sun S."/>
            <person name="Zhou Y."/>
            <person name="Chen J."/>
            <person name="Shi J."/>
            <person name="Zhao H."/>
            <person name="Zhao H."/>
            <person name="Song W."/>
            <person name="Zhang M."/>
            <person name="Cui Y."/>
            <person name="Dong X."/>
            <person name="Liu H."/>
            <person name="Ma X."/>
            <person name="Jiao Y."/>
            <person name="Wang B."/>
            <person name="Wei X."/>
            <person name="Stein J.C."/>
            <person name="Glaubitz J.C."/>
            <person name="Lu F."/>
            <person name="Yu G."/>
            <person name="Liang C."/>
            <person name="Fengler K."/>
            <person name="Li B."/>
            <person name="Rafalski A."/>
            <person name="Schnable P.S."/>
            <person name="Ware D.H."/>
            <person name="Buckler E.S."/>
            <person name="Lai J."/>
        </authorList>
    </citation>
    <scope>NUCLEOTIDE SEQUENCE [LARGE SCALE GENOMIC DNA]</scope>
    <source>
        <strain evidence="5">cv. Missouri 17</strain>
        <tissue evidence="4">Seedling</tissue>
    </source>
</reference>
<dbReference type="SUPFAM" id="SSF57959">
    <property type="entry name" value="Leucine zipper domain"/>
    <property type="match status" value="1"/>
</dbReference>
<dbReference type="PROSITE" id="PS00036">
    <property type="entry name" value="BZIP_BASIC"/>
    <property type="match status" value="1"/>
</dbReference>
<proteinExistence type="predicted"/>
<feature type="domain" description="BZIP" evidence="3">
    <location>
        <begin position="79"/>
        <end position="128"/>
    </location>
</feature>
<dbReference type="ExpressionAtlas" id="A0A3L6F1T0">
    <property type="expression patterns" value="baseline"/>
</dbReference>
<evidence type="ECO:0000256" key="1">
    <source>
        <dbReference type="ARBA" id="ARBA00023015"/>
    </source>
</evidence>
<dbReference type="Gene3D" id="1.20.5.170">
    <property type="match status" value="1"/>
</dbReference>
<keyword evidence="1" id="KW-0805">Transcription regulation</keyword>
<gene>
    <name evidence="4" type="ORF">Zm00014a_041139</name>
</gene>
<dbReference type="SMART" id="SM00338">
    <property type="entry name" value="BRLZ"/>
    <property type="match status" value="1"/>
</dbReference>
<evidence type="ECO:0000256" key="2">
    <source>
        <dbReference type="ARBA" id="ARBA00023163"/>
    </source>
</evidence>
<accession>A0A3L6F1T0</accession>
<dbReference type="PANTHER" id="PTHR46324:SF8">
    <property type="entry name" value="OCS ELEMENT-BINDING FACTOR 1"/>
    <property type="match status" value="1"/>
</dbReference>
<keyword evidence="2" id="KW-0804">Transcription</keyword>
<dbReference type="PANTHER" id="PTHR46324">
    <property type="entry name" value="BASIC LEUCINE ZIPPER 43-RELATED"/>
    <property type="match status" value="1"/>
</dbReference>
<dbReference type="GO" id="GO:0003700">
    <property type="term" value="F:DNA-binding transcription factor activity"/>
    <property type="evidence" value="ECO:0007669"/>
    <property type="project" value="InterPro"/>
</dbReference>
<sequence length="177" mass="19028">MQQSCAAANLARLPLPVVPGLEDLASLFLARNGPVPAHDYSSSFDLDVAVGLDPAYYYYCPHSCDGGVAIATPVSSVSAERKRRRLASNRASARRSRARRQRRLHELSLRAAELLGANQRLLVELNRVVARHGAVARENARLREEAAGLRRRLGEVEEVGEAAAAAAAGQGPLRAPS</sequence>
<evidence type="ECO:0000313" key="5">
    <source>
        <dbReference type="Proteomes" id="UP000251960"/>
    </source>
</evidence>
<dbReference type="AlphaFoldDB" id="A0A3L6F1T0"/>
<dbReference type="Proteomes" id="UP000251960">
    <property type="component" value="Chromosome 4"/>
</dbReference>
<protein>
    <recommendedName>
        <fullName evidence="3">BZIP domain-containing protein</fullName>
    </recommendedName>
</protein>
<evidence type="ECO:0000259" key="3">
    <source>
        <dbReference type="PROSITE" id="PS50217"/>
    </source>
</evidence>
<dbReference type="InterPro" id="IPR046347">
    <property type="entry name" value="bZIP_sf"/>
</dbReference>
<dbReference type="InterPro" id="IPR044521">
    <property type="entry name" value="AtbZIP8/43"/>
</dbReference>
<dbReference type="Pfam" id="PF00170">
    <property type="entry name" value="bZIP_1"/>
    <property type="match status" value="1"/>
</dbReference>
<dbReference type="EMBL" id="NCVQ01000005">
    <property type="protein sequence ID" value="PWZ26261.1"/>
    <property type="molecule type" value="Genomic_DNA"/>
</dbReference>
<dbReference type="PROSITE" id="PS50217">
    <property type="entry name" value="BZIP"/>
    <property type="match status" value="1"/>
</dbReference>
<evidence type="ECO:0000313" key="4">
    <source>
        <dbReference type="EMBL" id="PWZ26261.1"/>
    </source>
</evidence>